<dbReference type="OrthoDB" id="5083627at2759"/>
<evidence type="ECO:0000313" key="1">
    <source>
        <dbReference type="EMBL" id="OOF90158.1"/>
    </source>
</evidence>
<sequence length="163" mass="18451">MDCNWTVIDIQPTLSSKEDDMEISYSCDQTVTAFLLNTDSGEKIDESFVITYSFNQTGQWTAKTTDSQELNVFTVEWNQDKPEWQTNLKSGILPEIWNGQIPDNYRPSLDLSKTNIDYTPTTNILFPGRYVFLADPVRPDSNYTQGLAAPHDLILTGDITLSV</sequence>
<organism evidence="1 2">
    <name type="scientific">Aspergillus carbonarius (strain ITEM 5010)</name>
    <dbReference type="NCBI Taxonomy" id="602072"/>
    <lineage>
        <taxon>Eukaryota</taxon>
        <taxon>Fungi</taxon>
        <taxon>Dikarya</taxon>
        <taxon>Ascomycota</taxon>
        <taxon>Pezizomycotina</taxon>
        <taxon>Eurotiomycetes</taxon>
        <taxon>Eurotiomycetidae</taxon>
        <taxon>Eurotiales</taxon>
        <taxon>Aspergillaceae</taxon>
        <taxon>Aspergillus</taxon>
        <taxon>Aspergillus subgen. Circumdati</taxon>
    </lineage>
</organism>
<keyword evidence="2" id="KW-1185">Reference proteome</keyword>
<reference evidence="2" key="1">
    <citation type="journal article" date="2017" name="Genome Biol.">
        <title>Comparative genomics reveals high biological diversity and specific adaptations in the industrially and medically important fungal genus Aspergillus.</title>
        <authorList>
            <person name="de Vries R.P."/>
            <person name="Riley R."/>
            <person name="Wiebenga A."/>
            <person name="Aguilar-Osorio G."/>
            <person name="Amillis S."/>
            <person name="Uchima C.A."/>
            <person name="Anderluh G."/>
            <person name="Asadollahi M."/>
            <person name="Askin M."/>
            <person name="Barry K."/>
            <person name="Battaglia E."/>
            <person name="Bayram O."/>
            <person name="Benocci T."/>
            <person name="Braus-Stromeyer S.A."/>
            <person name="Caldana C."/>
            <person name="Canovas D."/>
            <person name="Cerqueira G.C."/>
            <person name="Chen F."/>
            <person name="Chen W."/>
            <person name="Choi C."/>
            <person name="Clum A."/>
            <person name="Dos Santos R.A."/>
            <person name="Damasio A.R."/>
            <person name="Diallinas G."/>
            <person name="Emri T."/>
            <person name="Fekete E."/>
            <person name="Flipphi M."/>
            <person name="Freyberg S."/>
            <person name="Gallo A."/>
            <person name="Gournas C."/>
            <person name="Habgood R."/>
            <person name="Hainaut M."/>
            <person name="Harispe M.L."/>
            <person name="Henrissat B."/>
            <person name="Hilden K.S."/>
            <person name="Hope R."/>
            <person name="Hossain A."/>
            <person name="Karabika E."/>
            <person name="Karaffa L."/>
            <person name="Karanyi Z."/>
            <person name="Krasevec N."/>
            <person name="Kuo A."/>
            <person name="Kusch H."/>
            <person name="LaButti K."/>
            <person name="Lagendijk E.L."/>
            <person name="Lapidus A."/>
            <person name="Levasseur A."/>
            <person name="Lindquist E."/>
            <person name="Lipzen A."/>
            <person name="Logrieco A.F."/>
            <person name="MacCabe A."/>
            <person name="Maekelae M.R."/>
            <person name="Malavazi I."/>
            <person name="Melin P."/>
            <person name="Meyer V."/>
            <person name="Mielnichuk N."/>
            <person name="Miskei M."/>
            <person name="Molnar A.P."/>
            <person name="Mule G."/>
            <person name="Ngan C.Y."/>
            <person name="Orejas M."/>
            <person name="Orosz E."/>
            <person name="Ouedraogo J.P."/>
            <person name="Overkamp K.M."/>
            <person name="Park H.-S."/>
            <person name="Perrone G."/>
            <person name="Piumi F."/>
            <person name="Punt P.J."/>
            <person name="Ram A.F."/>
            <person name="Ramon A."/>
            <person name="Rauscher S."/>
            <person name="Record E."/>
            <person name="Riano-Pachon D.M."/>
            <person name="Robert V."/>
            <person name="Roehrig J."/>
            <person name="Ruller R."/>
            <person name="Salamov A."/>
            <person name="Salih N.S."/>
            <person name="Samson R.A."/>
            <person name="Sandor E."/>
            <person name="Sanguinetti M."/>
            <person name="Schuetze T."/>
            <person name="Sepcic K."/>
            <person name="Shelest E."/>
            <person name="Sherlock G."/>
            <person name="Sophianopoulou V."/>
            <person name="Squina F.M."/>
            <person name="Sun H."/>
            <person name="Susca A."/>
            <person name="Todd R.B."/>
            <person name="Tsang A."/>
            <person name="Unkles S.E."/>
            <person name="van de Wiele N."/>
            <person name="van Rossen-Uffink D."/>
            <person name="Oliveira J.V."/>
            <person name="Vesth T.C."/>
            <person name="Visser J."/>
            <person name="Yu J.-H."/>
            <person name="Zhou M."/>
            <person name="Andersen M.R."/>
            <person name="Archer D.B."/>
            <person name="Baker S.E."/>
            <person name="Benoit I."/>
            <person name="Brakhage A.A."/>
            <person name="Braus G.H."/>
            <person name="Fischer R."/>
            <person name="Frisvad J.C."/>
            <person name="Goldman G.H."/>
            <person name="Houbraken J."/>
            <person name="Oakley B."/>
            <person name="Pocsi I."/>
            <person name="Scazzocchio C."/>
            <person name="Seiboth B."/>
            <person name="vanKuyk P.A."/>
            <person name="Wortman J."/>
            <person name="Dyer P.S."/>
            <person name="Grigoriev I.V."/>
        </authorList>
    </citation>
    <scope>NUCLEOTIDE SEQUENCE [LARGE SCALE GENOMIC DNA]</scope>
    <source>
        <strain evidence="2">ITEM 5010</strain>
    </source>
</reference>
<dbReference type="AlphaFoldDB" id="A0A1R3R6Q1"/>
<evidence type="ECO:0000313" key="2">
    <source>
        <dbReference type="Proteomes" id="UP000188318"/>
    </source>
</evidence>
<accession>A0A1R3R6Q1</accession>
<dbReference type="VEuPathDB" id="FungiDB:ASPCADRAFT_10922"/>
<name>A0A1R3R6Q1_ASPC5</name>
<protein>
    <submittedName>
        <fullName evidence="1">Uncharacterized protein</fullName>
    </submittedName>
</protein>
<dbReference type="EMBL" id="KV907578">
    <property type="protein sequence ID" value="OOF90158.1"/>
    <property type="molecule type" value="Genomic_DNA"/>
</dbReference>
<gene>
    <name evidence="1" type="ORF">ASPCADRAFT_10922</name>
</gene>
<dbReference type="Proteomes" id="UP000188318">
    <property type="component" value="Unassembled WGS sequence"/>
</dbReference>
<proteinExistence type="predicted"/>